<keyword evidence="1" id="KW-0472">Membrane</keyword>
<accession>A0ABZ1RBG1</accession>
<keyword evidence="3" id="KW-1185">Reference proteome</keyword>
<protein>
    <submittedName>
        <fullName evidence="2">Uncharacterized protein</fullName>
    </submittedName>
</protein>
<keyword evidence="1" id="KW-0812">Transmembrane</keyword>
<name>A0ABZ1RBG1_9ACTN</name>
<proteinExistence type="predicted"/>
<organism evidence="2 3">
    <name type="scientific">Streptomyces bobili</name>
    <dbReference type="NCBI Taxonomy" id="67280"/>
    <lineage>
        <taxon>Bacteria</taxon>
        <taxon>Bacillati</taxon>
        <taxon>Actinomycetota</taxon>
        <taxon>Actinomycetes</taxon>
        <taxon>Kitasatosporales</taxon>
        <taxon>Streptomycetaceae</taxon>
        <taxon>Streptomyces</taxon>
    </lineage>
</organism>
<feature type="transmembrane region" description="Helical" evidence="1">
    <location>
        <begin position="47"/>
        <end position="65"/>
    </location>
</feature>
<feature type="transmembrane region" description="Helical" evidence="1">
    <location>
        <begin position="77"/>
        <end position="102"/>
    </location>
</feature>
<evidence type="ECO:0000256" key="1">
    <source>
        <dbReference type="SAM" id="Phobius"/>
    </source>
</evidence>
<reference evidence="2" key="1">
    <citation type="submission" date="2022-10" db="EMBL/GenBank/DDBJ databases">
        <title>The complete genomes of actinobacterial strains from the NBC collection.</title>
        <authorList>
            <person name="Joergensen T.S."/>
            <person name="Alvarez Arevalo M."/>
            <person name="Sterndorff E.B."/>
            <person name="Faurdal D."/>
            <person name="Vuksanovic O."/>
            <person name="Mourched A.-S."/>
            <person name="Charusanti P."/>
            <person name="Shaw S."/>
            <person name="Blin K."/>
            <person name="Weber T."/>
        </authorList>
    </citation>
    <scope>NUCLEOTIDE SEQUENCE</scope>
    <source>
        <strain evidence="2">NBC_00302</strain>
    </source>
</reference>
<evidence type="ECO:0000313" key="3">
    <source>
        <dbReference type="Proteomes" id="UP001432071"/>
    </source>
</evidence>
<evidence type="ECO:0000313" key="2">
    <source>
        <dbReference type="EMBL" id="WUN92047.1"/>
    </source>
</evidence>
<dbReference type="Proteomes" id="UP001432071">
    <property type="component" value="Chromosome"/>
</dbReference>
<keyword evidence="1" id="KW-1133">Transmembrane helix</keyword>
<gene>
    <name evidence="2" type="ORF">OHT53_41010</name>
</gene>
<sequence length="126" mass="13283">MNGWLLAAGITALGVAAVHIVGGHRDVVRPLLSCGLADEPKRVLHAVWHMVSIDLVLSGLALLYLSLADDMSDTSLVAWFVAAHFIAYAAAFLVVTLSVGWPRPLLRLPQWILLLPVAALAAAGAA</sequence>
<dbReference type="GeneID" id="93767506"/>
<dbReference type="RefSeq" id="WP_328737753.1">
    <property type="nucleotide sequence ID" value="NZ_CP108038.1"/>
</dbReference>
<dbReference type="EMBL" id="CP108038">
    <property type="protein sequence ID" value="WUN92047.1"/>
    <property type="molecule type" value="Genomic_DNA"/>
</dbReference>